<dbReference type="VEuPathDB" id="FungiDB:C8Q69DRAFT_37966"/>
<evidence type="ECO:0000256" key="1">
    <source>
        <dbReference type="ARBA" id="ARBA00022729"/>
    </source>
</evidence>
<gene>
    <name evidence="5" type="ORF">C8Q69DRAFT_37966</name>
</gene>
<dbReference type="PANTHER" id="PTHR35185">
    <property type="entry name" value="SERINE/THREONINE-RICH PROTEIN ADG2-RELATED"/>
    <property type="match status" value="1"/>
</dbReference>
<dbReference type="InterPro" id="IPR018466">
    <property type="entry name" value="Kre9/Knh1-like_N"/>
</dbReference>
<comment type="caution">
    <text evidence="5">The sequence shown here is derived from an EMBL/GenBank/DDBJ whole genome shotgun (WGS) entry which is preliminary data.</text>
</comment>
<dbReference type="RefSeq" id="XP_028489477.1">
    <property type="nucleotide sequence ID" value="XM_028627599.1"/>
</dbReference>
<organism evidence="5 6">
    <name type="scientific">Byssochlamys spectabilis</name>
    <name type="common">Paecilomyces variotii</name>
    <dbReference type="NCBI Taxonomy" id="264951"/>
    <lineage>
        <taxon>Eukaryota</taxon>
        <taxon>Fungi</taxon>
        <taxon>Dikarya</taxon>
        <taxon>Ascomycota</taxon>
        <taxon>Pezizomycotina</taxon>
        <taxon>Eurotiomycetes</taxon>
        <taxon>Eurotiomycetidae</taxon>
        <taxon>Eurotiales</taxon>
        <taxon>Thermoascaceae</taxon>
        <taxon>Paecilomyces</taxon>
    </lineage>
</organism>
<dbReference type="Proteomes" id="UP000283841">
    <property type="component" value="Unassembled WGS sequence"/>
</dbReference>
<evidence type="ECO:0000313" key="6">
    <source>
        <dbReference type="Proteomes" id="UP000283841"/>
    </source>
</evidence>
<dbReference type="AlphaFoldDB" id="A0A443I6Z7"/>
<reference evidence="5 6" key="1">
    <citation type="journal article" date="2018" name="Front. Microbiol.">
        <title>Genomic and genetic insights into a cosmopolitan fungus, Paecilomyces variotii (Eurotiales).</title>
        <authorList>
            <person name="Urquhart A.S."/>
            <person name="Mondo S.J."/>
            <person name="Makela M.R."/>
            <person name="Hane J.K."/>
            <person name="Wiebenga A."/>
            <person name="He G."/>
            <person name="Mihaltcheva S."/>
            <person name="Pangilinan J."/>
            <person name="Lipzen A."/>
            <person name="Barry K."/>
            <person name="de Vries R.P."/>
            <person name="Grigoriev I.V."/>
            <person name="Idnurm A."/>
        </authorList>
    </citation>
    <scope>NUCLEOTIDE SEQUENCE [LARGE SCALE GENOMIC DNA]</scope>
    <source>
        <strain evidence="5 6">CBS 101075</strain>
    </source>
</reference>
<protein>
    <submittedName>
        <fullName evidence="5">Extracellular conserved serine-rich protein</fullName>
    </submittedName>
</protein>
<keyword evidence="6" id="KW-1185">Reference proteome</keyword>
<feature type="signal peptide" evidence="3">
    <location>
        <begin position="1"/>
        <end position="17"/>
    </location>
</feature>
<keyword evidence="1 3" id="KW-0732">Signal</keyword>
<dbReference type="GeneID" id="39596876"/>
<name>A0A443I6Z7_BYSSP</name>
<dbReference type="EMBL" id="RCNU01000001">
    <property type="protein sequence ID" value="RWQ99832.1"/>
    <property type="molecule type" value="Genomic_DNA"/>
</dbReference>
<evidence type="ECO:0000259" key="4">
    <source>
        <dbReference type="Pfam" id="PF10342"/>
    </source>
</evidence>
<dbReference type="OrthoDB" id="5316007at2759"/>
<evidence type="ECO:0000256" key="3">
    <source>
        <dbReference type="SAM" id="SignalP"/>
    </source>
</evidence>
<dbReference type="PANTHER" id="PTHR35185:SF1">
    <property type="entry name" value="UPF0619 GPI-ANCHORED MEMBRANE PROTEIN C1322.10"/>
    <property type="match status" value="1"/>
</dbReference>
<dbReference type="STRING" id="264951.A0A443I6Z7"/>
<evidence type="ECO:0000256" key="2">
    <source>
        <dbReference type="SAM" id="MobiDB-lite"/>
    </source>
</evidence>
<sequence>MQFTIATLVALAASASALQVTYPGKDAKLDLTKDNKIEWNSVSTDPSTVDIYLVDNSVYPTVNTKIASGVDTSKGSYTFDLKGVKAGSGYQINLVSDDAQNTGILAQSQQFDVTEAGSSSTSAVTFTDTTTGASTSSTASGSSTTLSTSTTGTASSSASAASSSSSASSSASKTSSKTASETGSSATATATHNAASALSVSAGAGTFLMGIFALIL</sequence>
<dbReference type="Pfam" id="PF10342">
    <property type="entry name" value="Kre9_KNH"/>
    <property type="match status" value="1"/>
</dbReference>
<feature type="region of interest" description="Disordered" evidence="2">
    <location>
        <begin position="122"/>
        <end position="181"/>
    </location>
</feature>
<proteinExistence type="predicted"/>
<dbReference type="InterPro" id="IPR052479">
    <property type="entry name" value="GPI-anchor_Adhesion_Reg"/>
</dbReference>
<feature type="domain" description="Yeast cell wall synthesis Kre9/Knh1-like N-terminal" evidence="4">
    <location>
        <begin position="23"/>
        <end position="113"/>
    </location>
</feature>
<accession>A0A443I6Z7</accession>
<feature type="chain" id="PRO_5019279486" evidence="3">
    <location>
        <begin position="18"/>
        <end position="216"/>
    </location>
</feature>
<evidence type="ECO:0000313" key="5">
    <source>
        <dbReference type="EMBL" id="RWQ99832.1"/>
    </source>
</evidence>